<keyword evidence="3" id="KW-1185">Reference proteome</keyword>
<dbReference type="AlphaFoldDB" id="A0A9P0F6A1"/>
<dbReference type="PANTHER" id="PTHR34825">
    <property type="entry name" value="CONSERVED PROTEIN, WITH A WEAK D-GALACTARATE DEHYDRATASE/ALTRONATE HYDROLASE DOMAIN"/>
    <property type="match status" value="1"/>
</dbReference>
<dbReference type="EMBL" id="OU963869">
    <property type="protein sequence ID" value="CAH0394121.1"/>
    <property type="molecule type" value="Genomic_DNA"/>
</dbReference>
<evidence type="ECO:0000313" key="3">
    <source>
        <dbReference type="Proteomes" id="UP001152759"/>
    </source>
</evidence>
<protein>
    <recommendedName>
        <fullName evidence="1">AAA-ATPase-like domain-containing protein</fullName>
    </recommendedName>
</protein>
<organism evidence="2 3">
    <name type="scientific">Bemisia tabaci</name>
    <name type="common">Sweetpotato whitefly</name>
    <name type="synonym">Aleurodes tabaci</name>
    <dbReference type="NCBI Taxonomy" id="7038"/>
    <lineage>
        <taxon>Eukaryota</taxon>
        <taxon>Metazoa</taxon>
        <taxon>Ecdysozoa</taxon>
        <taxon>Arthropoda</taxon>
        <taxon>Hexapoda</taxon>
        <taxon>Insecta</taxon>
        <taxon>Pterygota</taxon>
        <taxon>Neoptera</taxon>
        <taxon>Paraneoptera</taxon>
        <taxon>Hemiptera</taxon>
        <taxon>Sternorrhyncha</taxon>
        <taxon>Aleyrodoidea</taxon>
        <taxon>Aleyrodidae</taxon>
        <taxon>Aleyrodinae</taxon>
        <taxon>Bemisia</taxon>
    </lineage>
</organism>
<accession>A0A9P0F6A1</accession>
<evidence type="ECO:0000313" key="2">
    <source>
        <dbReference type="EMBL" id="CAH0394121.1"/>
    </source>
</evidence>
<reference evidence="2" key="1">
    <citation type="submission" date="2021-12" db="EMBL/GenBank/DDBJ databases">
        <authorList>
            <person name="King R."/>
        </authorList>
    </citation>
    <scope>NUCLEOTIDE SEQUENCE</scope>
</reference>
<dbReference type="Pfam" id="PF09820">
    <property type="entry name" value="AAA-ATPase_like"/>
    <property type="match status" value="1"/>
</dbReference>
<evidence type="ECO:0000259" key="1">
    <source>
        <dbReference type="Pfam" id="PF09820"/>
    </source>
</evidence>
<gene>
    <name evidence="2" type="ORF">BEMITA_LOCUS12455</name>
</gene>
<dbReference type="PANTHER" id="PTHR34825:SF1">
    <property type="entry name" value="AAA-ATPASE-LIKE DOMAIN-CONTAINING PROTEIN"/>
    <property type="match status" value="1"/>
</dbReference>
<dbReference type="Gene3D" id="3.40.50.300">
    <property type="entry name" value="P-loop containing nucleotide triphosphate hydrolases"/>
    <property type="match status" value="1"/>
</dbReference>
<name>A0A9P0F6A1_BEMTA</name>
<dbReference type="InterPro" id="IPR018631">
    <property type="entry name" value="AAA-ATPase-like_dom"/>
</dbReference>
<dbReference type="InterPro" id="IPR027417">
    <property type="entry name" value="P-loop_NTPase"/>
</dbReference>
<sequence>MSLSNSVELIVPSRRAAKGLLAVSSYDFVPSSSEFSEIRRSKAFVDKTFFLHEWLTQRPKQWYVTAPPGFGKSSLAKMAVQFLNASTEIINGRTKFHSWRETAAYRLFQGTEIFGMKKFFQEHFQNYAVIYIDLSPLGCTTEAFYKNKPIFDQDFHQRFKMVIKEMMSYYPSLLSHEDMNTAELMSFKKYLEEGMNDAVTPSKFWKSASFLKKLLRKCIKKPVIVIVDSYDALCKPCMIQDKAKAENIYLKIVRHPLKKRPSRLMFVTSIKIFQFLGLISVTEERGDLCVYRVSSRTDAELMNGYLCKSGSVQRFFGISPQNEMTMISAVRGLAPNNDSLQRFGEAVYNIVKVKAPDAEYQLKALLYVYSRKVATYHSDDFEIEAGITSLTGKLPHLNEDGTPGAKEKIDIILVQKNKGIGIILTSKFNEKCNFCIEKNDGTQIS</sequence>
<dbReference type="SUPFAM" id="SSF52540">
    <property type="entry name" value="P-loop containing nucleoside triphosphate hydrolases"/>
    <property type="match status" value="1"/>
</dbReference>
<proteinExistence type="predicted"/>
<dbReference type="Proteomes" id="UP001152759">
    <property type="component" value="Chromosome 8"/>
</dbReference>
<feature type="domain" description="AAA-ATPase-like" evidence="1">
    <location>
        <begin position="33"/>
        <end position="241"/>
    </location>
</feature>